<accession>A0A248THB9</accession>
<dbReference type="AlphaFoldDB" id="A0A248THB9"/>
<feature type="domain" description="HTH tetR-type" evidence="4">
    <location>
        <begin position="11"/>
        <end position="71"/>
    </location>
</feature>
<dbReference type="Pfam" id="PF00440">
    <property type="entry name" value="TetR_N"/>
    <property type="match status" value="1"/>
</dbReference>
<dbReference type="InterPro" id="IPR009057">
    <property type="entry name" value="Homeodomain-like_sf"/>
</dbReference>
<dbReference type="OrthoDB" id="9810250at2"/>
<dbReference type="PANTHER" id="PTHR43479">
    <property type="entry name" value="ACREF/ENVCD OPERON REPRESSOR-RELATED"/>
    <property type="match status" value="1"/>
</dbReference>
<evidence type="ECO:0000313" key="5">
    <source>
        <dbReference type="EMBL" id="ASV67512.1"/>
    </source>
</evidence>
<dbReference type="Proteomes" id="UP000215137">
    <property type="component" value="Chromosome"/>
</dbReference>
<reference evidence="5 6" key="1">
    <citation type="submission" date="2017-08" db="EMBL/GenBank/DDBJ databases">
        <title>Complete Genome Sequence of Bacillus kochii Oregon-R-modENCODE STRAIN BDGP4, isolated from Drosophila melanogaster gut.</title>
        <authorList>
            <person name="Wan K.H."/>
            <person name="Yu C."/>
            <person name="Park S."/>
            <person name="Hammonds A.S."/>
            <person name="Booth B.W."/>
            <person name="Celniker S.E."/>
        </authorList>
    </citation>
    <scope>NUCLEOTIDE SEQUENCE [LARGE SCALE GENOMIC DNA]</scope>
    <source>
        <strain evidence="5 6">BDGP4</strain>
    </source>
</reference>
<dbReference type="PROSITE" id="PS50977">
    <property type="entry name" value="HTH_TETR_2"/>
    <property type="match status" value="1"/>
</dbReference>
<evidence type="ECO:0000256" key="2">
    <source>
        <dbReference type="ARBA" id="ARBA00023125"/>
    </source>
</evidence>
<protein>
    <submittedName>
        <fullName evidence="5">TetR family transcriptional regulator</fullName>
    </submittedName>
</protein>
<dbReference type="PANTHER" id="PTHR43479:SF7">
    <property type="entry name" value="TETR-FAMILY TRANSCRIPTIONAL REGULATOR"/>
    <property type="match status" value="1"/>
</dbReference>
<dbReference type="GO" id="GO:0003677">
    <property type="term" value="F:DNA binding"/>
    <property type="evidence" value="ECO:0007669"/>
    <property type="project" value="UniProtKB-UniRule"/>
</dbReference>
<proteinExistence type="predicted"/>
<keyword evidence="2 3" id="KW-0238">DNA-binding</keyword>
<dbReference type="SUPFAM" id="SSF46689">
    <property type="entry name" value="Homeodomain-like"/>
    <property type="match status" value="1"/>
</dbReference>
<dbReference type="InterPro" id="IPR050624">
    <property type="entry name" value="HTH-type_Tx_Regulator"/>
</dbReference>
<dbReference type="Pfam" id="PF14278">
    <property type="entry name" value="TetR_C_8"/>
    <property type="match status" value="1"/>
</dbReference>
<organism evidence="5 6">
    <name type="scientific">Cytobacillus kochii</name>
    <dbReference type="NCBI Taxonomy" id="859143"/>
    <lineage>
        <taxon>Bacteria</taxon>
        <taxon>Bacillati</taxon>
        <taxon>Bacillota</taxon>
        <taxon>Bacilli</taxon>
        <taxon>Bacillales</taxon>
        <taxon>Bacillaceae</taxon>
        <taxon>Cytobacillus</taxon>
    </lineage>
</organism>
<feature type="DNA-binding region" description="H-T-H motif" evidence="3">
    <location>
        <begin position="34"/>
        <end position="53"/>
    </location>
</feature>
<name>A0A248THB9_9BACI</name>
<keyword evidence="1" id="KW-0678">Repressor</keyword>
<dbReference type="RefSeq" id="WP_095371086.1">
    <property type="nucleotide sequence ID" value="NZ_CANMJM010000013.1"/>
</dbReference>
<gene>
    <name evidence="5" type="ORF">CKF48_09355</name>
</gene>
<evidence type="ECO:0000259" key="4">
    <source>
        <dbReference type="PROSITE" id="PS50977"/>
    </source>
</evidence>
<evidence type="ECO:0000313" key="6">
    <source>
        <dbReference type="Proteomes" id="UP000215137"/>
    </source>
</evidence>
<keyword evidence="6" id="KW-1185">Reference proteome</keyword>
<evidence type="ECO:0000256" key="3">
    <source>
        <dbReference type="PROSITE-ProRule" id="PRU00335"/>
    </source>
</evidence>
<dbReference type="EMBL" id="CP022983">
    <property type="protein sequence ID" value="ASV67512.1"/>
    <property type="molecule type" value="Genomic_DNA"/>
</dbReference>
<dbReference type="KEGG" id="bko:CKF48_09355"/>
<evidence type="ECO:0000256" key="1">
    <source>
        <dbReference type="ARBA" id="ARBA00022491"/>
    </source>
</evidence>
<dbReference type="InterPro" id="IPR039532">
    <property type="entry name" value="TetR_C_Firmicutes"/>
</dbReference>
<dbReference type="InterPro" id="IPR001647">
    <property type="entry name" value="HTH_TetR"/>
</dbReference>
<dbReference type="Gene3D" id="1.10.357.10">
    <property type="entry name" value="Tetracycline Repressor, domain 2"/>
    <property type="match status" value="1"/>
</dbReference>
<sequence length="199" mass="23789">MQNNWSTPRRDRTKMHLQQALIALTKEKGFHSVSVKDIVQYAKYNRSTFYVHYKDKFELADDLLSTNLAALEESFERPFKLKREVSTNLLDNRYFHIISSIYNNREFYDLINYVDTIPELHTRFPQTILTIYQEKFEFKTINDLPVNMDYFKRYTAYGFYGLLANWINTGFQISKEELIKEIIILSQAHMASVKYIDKH</sequence>
<dbReference type="GeneID" id="97214026"/>